<name>A0A2V4N207_9ACTN</name>
<evidence type="ECO:0000313" key="2">
    <source>
        <dbReference type="Proteomes" id="UP000248039"/>
    </source>
</evidence>
<sequence length="104" mass="11109">MHEAGDSWQLRGGKPAVFVLYYDPSRADTGGVYVRWSPSAEIKELIVSAPELAEQRALPLGTVTLEVMTDAAEAILSTAGWETERAVDGVHETALKVSRPAAAA</sequence>
<reference evidence="1 2" key="1">
    <citation type="submission" date="2018-03" db="EMBL/GenBank/DDBJ databases">
        <title>Bioinformatic expansion and discovery of thiopeptide antibiotics.</title>
        <authorList>
            <person name="Schwalen C.J."/>
            <person name="Hudson G.A."/>
            <person name="Mitchell D.A."/>
        </authorList>
    </citation>
    <scope>NUCLEOTIDE SEQUENCE [LARGE SCALE GENOMIC DNA]</scope>
    <source>
        <strain evidence="1 2">ATCC 21389</strain>
    </source>
</reference>
<dbReference type="EMBL" id="PYBW01000127">
    <property type="protein sequence ID" value="PYC69783.1"/>
    <property type="molecule type" value="Genomic_DNA"/>
</dbReference>
<gene>
    <name evidence="1" type="ORF">C7C46_27860</name>
</gene>
<keyword evidence="2" id="KW-1185">Reference proteome</keyword>
<proteinExistence type="predicted"/>
<organism evidence="1 2">
    <name type="scientific">Streptomyces tateyamensis</name>
    <dbReference type="NCBI Taxonomy" id="565073"/>
    <lineage>
        <taxon>Bacteria</taxon>
        <taxon>Bacillati</taxon>
        <taxon>Actinomycetota</taxon>
        <taxon>Actinomycetes</taxon>
        <taxon>Kitasatosporales</taxon>
        <taxon>Streptomycetaceae</taxon>
        <taxon>Streptomyces</taxon>
    </lineage>
</organism>
<accession>A0A2V4N207</accession>
<dbReference type="AlphaFoldDB" id="A0A2V4N207"/>
<protein>
    <submittedName>
        <fullName evidence="1">Uncharacterized protein</fullName>
    </submittedName>
</protein>
<comment type="caution">
    <text evidence="1">The sequence shown here is derived from an EMBL/GenBank/DDBJ whole genome shotgun (WGS) entry which is preliminary data.</text>
</comment>
<dbReference type="Proteomes" id="UP000248039">
    <property type="component" value="Unassembled WGS sequence"/>
</dbReference>
<evidence type="ECO:0000313" key="1">
    <source>
        <dbReference type="EMBL" id="PYC69783.1"/>
    </source>
</evidence>